<dbReference type="Proteomes" id="UP000632766">
    <property type="component" value="Unassembled WGS sequence"/>
</dbReference>
<keyword evidence="2" id="KW-1185">Reference proteome</keyword>
<comment type="caution">
    <text evidence="1">The sequence shown here is derived from an EMBL/GenBank/DDBJ whole genome shotgun (WGS) entry which is preliminary data.</text>
</comment>
<evidence type="ECO:0000313" key="2">
    <source>
        <dbReference type="Proteomes" id="UP000632766"/>
    </source>
</evidence>
<name>A0A8J7HVP2_9NOST</name>
<dbReference type="RefSeq" id="WP_198128461.1">
    <property type="nucleotide sequence ID" value="NZ_JAECZC010000102.1"/>
</dbReference>
<dbReference type="InterPro" id="IPR045589">
    <property type="entry name" value="DUF6464"/>
</dbReference>
<proteinExistence type="predicted"/>
<gene>
    <name evidence="1" type="ORF">I8748_32025</name>
</gene>
<evidence type="ECO:0000313" key="1">
    <source>
        <dbReference type="EMBL" id="MBH8566727.1"/>
    </source>
</evidence>
<dbReference type="EMBL" id="JAECZC010000102">
    <property type="protein sequence ID" value="MBH8566727.1"/>
    <property type="molecule type" value="Genomic_DNA"/>
</dbReference>
<reference evidence="1 2" key="1">
    <citation type="journal article" date="2021" name="Int. J. Syst. Evol. Microbiol.">
        <title>Amazonocrinis nigriterrae gen. nov., sp. nov., Atlanticothrix silvestris gen. nov., sp. nov. and Dendronalium phyllosphericum gen. nov., sp. nov., nostocacean cyanobacteria from Brazilian environments.</title>
        <authorList>
            <person name="Alvarenga D.O."/>
            <person name="Andreote A.P.D."/>
            <person name="Branco L.H.Z."/>
            <person name="Delbaje E."/>
            <person name="Cruz R.B."/>
            <person name="Varani A.M."/>
            <person name="Fiore M.F."/>
        </authorList>
    </citation>
    <scope>NUCLEOTIDE SEQUENCE [LARGE SCALE GENOMIC DNA]</scope>
    <source>
        <strain evidence="1 2">CENA67</strain>
    </source>
</reference>
<accession>A0A8J7HVP2</accession>
<dbReference type="Pfam" id="PF20065">
    <property type="entry name" value="DUF6464"/>
    <property type="match status" value="1"/>
</dbReference>
<sequence length="208" mass="23453">MSIRQRRRNRHKVKAALRQPTIKIICAGFTINMNEVNKAIAQVNKAIAHPGIREGMRKIHQDAMRIIEASQLGILIDFETTRAKLVDTGSLRSSFKVVSGIAKLVAAQEAELFRQYELNLQQYQLDQIEVQVAPEDIGNLNPFRQIVSAQRTARTRLQQCQAVQHSDIYVDDDVCLGDSSCRFNARSPHVQCAVNPKGDCASCRYFET</sequence>
<protein>
    <submittedName>
        <fullName evidence="1">Uncharacterized protein</fullName>
    </submittedName>
</protein>
<dbReference type="AlphaFoldDB" id="A0A8J7HVP2"/>
<organism evidence="1 2">
    <name type="scientific">Amazonocrinis nigriterrae CENA67</name>
    <dbReference type="NCBI Taxonomy" id="2794033"/>
    <lineage>
        <taxon>Bacteria</taxon>
        <taxon>Bacillati</taxon>
        <taxon>Cyanobacteriota</taxon>
        <taxon>Cyanophyceae</taxon>
        <taxon>Nostocales</taxon>
        <taxon>Nostocaceae</taxon>
        <taxon>Amazonocrinis</taxon>
        <taxon>Amazonocrinis nigriterrae</taxon>
    </lineage>
</organism>